<sequence>MATNIEQAISSVFCANLPLTLSNVLRAYLFATVLEPLEDTSKLLISHEALVTFEHALDKEPVFAVRSRPFTQEIAQLRKQYWEEHLGEGKGSVNRCTCPSCGKTVKYTKEM</sequence>
<proteinExistence type="predicted"/>
<organism evidence="1 2">
    <name type="scientific">Ceriporiopsis subvermispora (strain B)</name>
    <name type="common">White-rot fungus</name>
    <name type="synonym">Gelatoporia subvermispora</name>
    <dbReference type="NCBI Taxonomy" id="914234"/>
    <lineage>
        <taxon>Eukaryota</taxon>
        <taxon>Fungi</taxon>
        <taxon>Dikarya</taxon>
        <taxon>Basidiomycota</taxon>
        <taxon>Agaricomycotina</taxon>
        <taxon>Agaricomycetes</taxon>
        <taxon>Polyporales</taxon>
        <taxon>Gelatoporiaceae</taxon>
        <taxon>Gelatoporia</taxon>
    </lineage>
</organism>
<dbReference type="HOGENOM" id="CLU_143680_0_0_1"/>
<accession>M2R4J2</accession>
<dbReference type="Proteomes" id="UP000016930">
    <property type="component" value="Unassembled WGS sequence"/>
</dbReference>
<dbReference type="AlphaFoldDB" id="M2R4J2"/>
<name>M2R4J2_CERS8</name>
<keyword evidence="2" id="KW-1185">Reference proteome</keyword>
<dbReference type="EMBL" id="KB445793">
    <property type="protein sequence ID" value="EMD39470.1"/>
    <property type="molecule type" value="Genomic_DNA"/>
</dbReference>
<protein>
    <submittedName>
        <fullName evidence="1">Uncharacterized protein</fullName>
    </submittedName>
</protein>
<dbReference type="OrthoDB" id="2984821at2759"/>
<evidence type="ECO:0000313" key="1">
    <source>
        <dbReference type="EMBL" id="EMD39470.1"/>
    </source>
</evidence>
<gene>
    <name evidence="1" type="ORF">CERSUDRAFT_111776</name>
</gene>
<reference evidence="1 2" key="1">
    <citation type="journal article" date="2012" name="Proc. Natl. Acad. Sci. U.S.A.">
        <title>Comparative genomics of Ceriporiopsis subvermispora and Phanerochaete chrysosporium provide insight into selective ligninolysis.</title>
        <authorList>
            <person name="Fernandez-Fueyo E."/>
            <person name="Ruiz-Duenas F.J."/>
            <person name="Ferreira P."/>
            <person name="Floudas D."/>
            <person name="Hibbett D.S."/>
            <person name="Canessa P."/>
            <person name="Larrondo L.F."/>
            <person name="James T.Y."/>
            <person name="Seelenfreund D."/>
            <person name="Lobos S."/>
            <person name="Polanco R."/>
            <person name="Tello M."/>
            <person name="Honda Y."/>
            <person name="Watanabe T."/>
            <person name="Watanabe T."/>
            <person name="Ryu J.S."/>
            <person name="Kubicek C.P."/>
            <person name="Schmoll M."/>
            <person name="Gaskell J."/>
            <person name="Hammel K.E."/>
            <person name="St John F.J."/>
            <person name="Vanden Wymelenberg A."/>
            <person name="Sabat G."/>
            <person name="Splinter BonDurant S."/>
            <person name="Syed K."/>
            <person name="Yadav J.S."/>
            <person name="Doddapaneni H."/>
            <person name="Subramanian V."/>
            <person name="Lavin J.L."/>
            <person name="Oguiza J.A."/>
            <person name="Perez G."/>
            <person name="Pisabarro A.G."/>
            <person name="Ramirez L."/>
            <person name="Santoyo F."/>
            <person name="Master E."/>
            <person name="Coutinho P.M."/>
            <person name="Henrissat B."/>
            <person name="Lombard V."/>
            <person name="Magnuson J.K."/>
            <person name="Kuees U."/>
            <person name="Hori C."/>
            <person name="Igarashi K."/>
            <person name="Samejima M."/>
            <person name="Held B.W."/>
            <person name="Barry K.W."/>
            <person name="LaButti K.M."/>
            <person name="Lapidus A."/>
            <person name="Lindquist E.A."/>
            <person name="Lucas S.M."/>
            <person name="Riley R."/>
            <person name="Salamov A.A."/>
            <person name="Hoffmeister D."/>
            <person name="Schwenk D."/>
            <person name="Hadar Y."/>
            <person name="Yarden O."/>
            <person name="de Vries R.P."/>
            <person name="Wiebenga A."/>
            <person name="Stenlid J."/>
            <person name="Eastwood D."/>
            <person name="Grigoriev I.V."/>
            <person name="Berka R.M."/>
            <person name="Blanchette R.A."/>
            <person name="Kersten P."/>
            <person name="Martinez A.T."/>
            <person name="Vicuna R."/>
            <person name="Cullen D."/>
        </authorList>
    </citation>
    <scope>NUCLEOTIDE SEQUENCE [LARGE SCALE GENOMIC DNA]</scope>
    <source>
        <strain evidence="1 2">B</strain>
    </source>
</reference>
<evidence type="ECO:0000313" key="2">
    <source>
        <dbReference type="Proteomes" id="UP000016930"/>
    </source>
</evidence>